<dbReference type="EMBL" id="CP037452">
    <property type="protein sequence ID" value="QDV50673.1"/>
    <property type="molecule type" value="Genomic_DNA"/>
</dbReference>
<dbReference type="InterPro" id="IPR011453">
    <property type="entry name" value="DUF1559"/>
</dbReference>
<proteinExistence type="predicted"/>
<dbReference type="Gene3D" id="3.30.700.10">
    <property type="entry name" value="Glycoprotein, Type 4 Pilin"/>
    <property type="match status" value="1"/>
</dbReference>
<dbReference type="NCBIfam" id="TIGR04294">
    <property type="entry name" value="pre_pil_HX9DG"/>
    <property type="match status" value="1"/>
</dbReference>
<dbReference type="OrthoDB" id="263324at2"/>
<feature type="domain" description="DUF1559" evidence="1">
    <location>
        <begin position="35"/>
        <end position="279"/>
    </location>
</feature>
<dbReference type="SUPFAM" id="SSF54523">
    <property type="entry name" value="Pili subunits"/>
    <property type="match status" value="1"/>
</dbReference>
<dbReference type="AlphaFoldDB" id="A0A518IC49"/>
<reference evidence="2 3" key="1">
    <citation type="submission" date="2019-03" db="EMBL/GenBank/DDBJ databases">
        <title>Deep-cultivation of Planctomycetes and their phenomic and genomic characterization uncovers novel biology.</title>
        <authorList>
            <person name="Wiegand S."/>
            <person name="Jogler M."/>
            <person name="Boedeker C."/>
            <person name="Pinto D."/>
            <person name="Vollmers J."/>
            <person name="Rivas-Marin E."/>
            <person name="Kohn T."/>
            <person name="Peeters S.H."/>
            <person name="Heuer A."/>
            <person name="Rast P."/>
            <person name="Oberbeckmann S."/>
            <person name="Bunk B."/>
            <person name="Jeske O."/>
            <person name="Meyerdierks A."/>
            <person name="Storesund J.E."/>
            <person name="Kallscheuer N."/>
            <person name="Luecker S."/>
            <person name="Lage O.M."/>
            <person name="Pohl T."/>
            <person name="Merkel B.J."/>
            <person name="Hornburger P."/>
            <person name="Mueller R.-W."/>
            <person name="Bruemmer F."/>
            <person name="Labrenz M."/>
            <person name="Spormann A.M."/>
            <person name="Op den Camp H."/>
            <person name="Overmann J."/>
            <person name="Amann R."/>
            <person name="Jetten M.S.M."/>
            <person name="Mascher T."/>
            <person name="Medema M.H."/>
            <person name="Devos D.P."/>
            <person name="Kaster A.-K."/>
            <person name="Ovreas L."/>
            <person name="Rohde M."/>
            <person name="Galperin M.Y."/>
            <person name="Jogler C."/>
        </authorList>
    </citation>
    <scope>NUCLEOTIDE SEQUENCE [LARGE SCALE GENOMIC DNA]</scope>
    <source>
        <strain evidence="2 3">Enr17</strain>
    </source>
</reference>
<dbReference type="Proteomes" id="UP000318313">
    <property type="component" value="Chromosome"/>
</dbReference>
<protein>
    <submittedName>
        <fullName evidence="2">Putative major pilin subunit</fullName>
    </submittedName>
</protein>
<dbReference type="KEGG" id="gfm:Enr17x_27150"/>
<dbReference type="PANTHER" id="PTHR30093">
    <property type="entry name" value="GENERAL SECRETION PATHWAY PROTEIN G"/>
    <property type="match status" value="1"/>
</dbReference>
<evidence type="ECO:0000259" key="1">
    <source>
        <dbReference type="Pfam" id="PF07596"/>
    </source>
</evidence>
<dbReference type="NCBIfam" id="TIGR02532">
    <property type="entry name" value="IV_pilin_GFxxxE"/>
    <property type="match status" value="1"/>
</dbReference>
<organism evidence="2 3">
    <name type="scientific">Gimesia fumaroli</name>
    <dbReference type="NCBI Taxonomy" id="2527976"/>
    <lineage>
        <taxon>Bacteria</taxon>
        <taxon>Pseudomonadati</taxon>
        <taxon>Planctomycetota</taxon>
        <taxon>Planctomycetia</taxon>
        <taxon>Planctomycetales</taxon>
        <taxon>Planctomycetaceae</taxon>
        <taxon>Gimesia</taxon>
    </lineage>
</organism>
<dbReference type="PANTHER" id="PTHR30093:SF2">
    <property type="entry name" value="TYPE II SECRETION SYSTEM PROTEIN H"/>
    <property type="match status" value="1"/>
</dbReference>
<dbReference type="InterPro" id="IPR012902">
    <property type="entry name" value="N_methyl_site"/>
</dbReference>
<sequence length="297" mass="32327">MLPRPKRRRAFTLIELLVVIAIIAILIALLLPAVQQAREAARRSSCKNNLKQIGLAMHNYNDVHTSLPMGQNAQLYSPFVAILPFLDQTNLQNLYDFDLYYTDPANLDALNRTITIYLCPTMVLPRAVPYLSCAEKGGPTSYGASIGLHEGSDDGSAGNPDGMFPGRNYTYTSPTRFRDVTDGLTNTIMCGEFNYRLEDYLWSGHSSSCPSDTSVQGTPRWGSHRWGGSYPGVALGSTNGDFNVNLNANRGTWRSDHVGGAHFLLGDGAVRFVSENIDAGTLDALATKAGGEVIGEF</sequence>
<evidence type="ECO:0000313" key="3">
    <source>
        <dbReference type="Proteomes" id="UP000318313"/>
    </source>
</evidence>
<keyword evidence="3" id="KW-1185">Reference proteome</keyword>
<accession>A0A518IC49</accession>
<dbReference type="RefSeq" id="WP_145309341.1">
    <property type="nucleotide sequence ID" value="NZ_CP037452.1"/>
</dbReference>
<name>A0A518IC49_9PLAN</name>
<dbReference type="InterPro" id="IPR027558">
    <property type="entry name" value="Pre_pil_HX9DG_C"/>
</dbReference>
<evidence type="ECO:0000313" key="2">
    <source>
        <dbReference type="EMBL" id="QDV50673.1"/>
    </source>
</evidence>
<dbReference type="InterPro" id="IPR045584">
    <property type="entry name" value="Pilin-like"/>
</dbReference>
<gene>
    <name evidence="2" type="ORF">Enr17x_27150</name>
</gene>
<dbReference type="Pfam" id="PF07963">
    <property type="entry name" value="N_methyl"/>
    <property type="match status" value="1"/>
</dbReference>
<dbReference type="Pfam" id="PF07596">
    <property type="entry name" value="SBP_bac_10"/>
    <property type="match status" value="1"/>
</dbReference>